<evidence type="ECO:0000313" key="1">
    <source>
        <dbReference type="EMBL" id="KAG5568189.1"/>
    </source>
</evidence>
<evidence type="ECO:0000313" key="2">
    <source>
        <dbReference type="Proteomes" id="UP000824120"/>
    </source>
</evidence>
<accession>A0A9J5VYF1</accession>
<protein>
    <submittedName>
        <fullName evidence="1">Uncharacterized protein</fullName>
    </submittedName>
</protein>
<reference evidence="1" key="1">
    <citation type="submission" date="2020-09" db="EMBL/GenBank/DDBJ databases">
        <title>De no assembly of potato wild relative species, Solanum commersonii.</title>
        <authorList>
            <person name="Cho K."/>
        </authorList>
    </citation>
    <scope>NUCLEOTIDE SEQUENCE</scope>
    <source>
        <strain evidence="1">LZ3.2</strain>
        <tissue evidence="1">Leaf</tissue>
    </source>
</reference>
<dbReference type="Proteomes" id="UP000824120">
    <property type="component" value="Unassembled WGS sequence"/>
</dbReference>
<comment type="caution">
    <text evidence="1">The sequence shown here is derived from an EMBL/GenBank/DDBJ whole genome shotgun (WGS) entry which is preliminary data.</text>
</comment>
<name>A0A9J5VYF1_SOLCO</name>
<dbReference type="EMBL" id="JACXVP010000203">
    <property type="protein sequence ID" value="KAG5568189.1"/>
    <property type="molecule type" value="Genomic_DNA"/>
</dbReference>
<gene>
    <name evidence="1" type="ORF">H5410_064795</name>
</gene>
<dbReference type="AlphaFoldDB" id="A0A9J5VYF1"/>
<organism evidence="1 2">
    <name type="scientific">Solanum commersonii</name>
    <name type="common">Commerson's wild potato</name>
    <name type="synonym">Commerson's nightshade</name>
    <dbReference type="NCBI Taxonomy" id="4109"/>
    <lineage>
        <taxon>Eukaryota</taxon>
        <taxon>Viridiplantae</taxon>
        <taxon>Streptophyta</taxon>
        <taxon>Embryophyta</taxon>
        <taxon>Tracheophyta</taxon>
        <taxon>Spermatophyta</taxon>
        <taxon>Magnoliopsida</taxon>
        <taxon>eudicotyledons</taxon>
        <taxon>Gunneridae</taxon>
        <taxon>Pentapetalae</taxon>
        <taxon>asterids</taxon>
        <taxon>lamiids</taxon>
        <taxon>Solanales</taxon>
        <taxon>Solanaceae</taxon>
        <taxon>Solanoideae</taxon>
        <taxon>Solaneae</taxon>
        <taxon>Solanum</taxon>
    </lineage>
</organism>
<sequence>MVLYGVTLGLSTQLSLTTDGTSCGVALSRGILSSERLLYYGWPGTLLQMASVRNGSRTRGWASGRPH</sequence>
<proteinExistence type="predicted"/>
<keyword evidence="2" id="KW-1185">Reference proteome</keyword>